<dbReference type="InterPro" id="IPR016191">
    <property type="entry name" value="Ribonuclease/ribotoxin"/>
</dbReference>
<feature type="chain" id="PRO_5021885314" evidence="3">
    <location>
        <begin position="22"/>
        <end position="138"/>
    </location>
</feature>
<dbReference type="SUPFAM" id="SSF53933">
    <property type="entry name" value="Microbial ribonucleases"/>
    <property type="match status" value="1"/>
</dbReference>
<dbReference type="Proteomes" id="UP000316806">
    <property type="component" value="Chromosome"/>
</dbReference>
<dbReference type="RefSeq" id="WP_144002328.1">
    <property type="nucleotide sequence ID" value="NZ_CP040916.1"/>
</dbReference>
<evidence type="ECO:0000256" key="3">
    <source>
        <dbReference type="SAM" id="SignalP"/>
    </source>
</evidence>
<gene>
    <name evidence="4" type="ORF">FH965_07430</name>
</gene>
<keyword evidence="2" id="KW-0378">Hydrolase</keyword>
<dbReference type="GO" id="GO:0003723">
    <property type="term" value="F:RNA binding"/>
    <property type="evidence" value="ECO:0007669"/>
    <property type="project" value="InterPro"/>
</dbReference>
<protein>
    <submittedName>
        <fullName evidence="4">Ribonuclease N</fullName>
    </submittedName>
</protein>
<dbReference type="AlphaFoldDB" id="A0A516R430"/>
<sequence length="138" mass="15218">MIIRSAGRVLCALLVCLAALATGCGTQRDSGAVRDGGAASTPAWARGMPTVRADRLPAEARRTLRLIDEGGPFPYPKDGTVFGNFEGRLPREPRGYYREYTVRTPGERGRGARRLVTGREHETYYTDDHYASFEAVLR</sequence>
<reference evidence="4 5" key="1">
    <citation type="journal article" date="2019" name="J. Ind. Microbiol. Biotechnol.">
        <title>The complete genomic sequence of Streptomyces spectabilis NRRL-2792 and identification of secondary metabolite biosynthetic gene clusters.</title>
        <authorList>
            <person name="Sinha A."/>
            <person name="Phillips-Salemka S."/>
            <person name="Niraula T.A."/>
            <person name="Short K.A."/>
            <person name="Niraula N.P."/>
        </authorList>
    </citation>
    <scope>NUCLEOTIDE SEQUENCE [LARGE SCALE GENOMIC DNA]</scope>
    <source>
        <strain evidence="4 5">NRRL 2792</strain>
    </source>
</reference>
<keyword evidence="1" id="KW-0540">Nuclease</keyword>
<evidence type="ECO:0000313" key="5">
    <source>
        <dbReference type="Proteomes" id="UP000316806"/>
    </source>
</evidence>
<accession>A0A516R430</accession>
<dbReference type="PROSITE" id="PS51257">
    <property type="entry name" value="PROKAR_LIPOPROTEIN"/>
    <property type="match status" value="1"/>
</dbReference>
<dbReference type="InterPro" id="IPR000026">
    <property type="entry name" value="N1-like"/>
</dbReference>
<name>A0A516R430_STRST</name>
<dbReference type="EMBL" id="CP040916">
    <property type="protein sequence ID" value="QDQ10417.1"/>
    <property type="molecule type" value="Genomic_DNA"/>
</dbReference>
<feature type="signal peptide" evidence="3">
    <location>
        <begin position="1"/>
        <end position="21"/>
    </location>
</feature>
<organism evidence="4 5">
    <name type="scientific">Streptomyces spectabilis</name>
    <dbReference type="NCBI Taxonomy" id="68270"/>
    <lineage>
        <taxon>Bacteria</taxon>
        <taxon>Bacillati</taxon>
        <taxon>Actinomycetota</taxon>
        <taxon>Actinomycetes</taxon>
        <taxon>Kitasatosporales</taxon>
        <taxon>Streptomycetaceae</taxon>
        <taxon>Streptomyces</taxon>
    </lineage>
</organism>
<proteinExistence type="predicted"/>
<evidence type="ECO:0000313" key="4">
    <source>
        <dbReference type="EMBL" id="QDQ10417.1"/>
    </source>
</evidence>
<evidence type="ECO:0000256" key="2">
    <source>
        <dbReference type="ARBA" id="ARBA00022801"/>
    </source>
</evidence>
<dbReference type="Gene3D" id="3.10.450.30">
    <property type="entry name" value="Microbial ribonucleases"/>
    <property type="match status" value="1"/>
</dbReference>
<dbReference type="GO" id="GO:0016787">
    <property type="term" value="F:hydrolase activity"/>
    <property type="evidence" value="ECO:0007669"/>
    <property type="project" value="UniProtKB-KW"/>
</dbReference>
<keyword evidence="3" id="KW-0732">Signal</keyword>
<evidence type="ECO:0000256" key="1">
    <source>
        <dbReference type="ARBA" id="ARBA00022722"/>
    </source>
</evidence>
<dbReference type="Pfam" id="PF00545">
    <property type="entry name" value="Ribonuclease"/>
    <property type="match status" value="1"/>
</dbReference>
<dbReference type="GO" id="GO:0004521">
    <property type="term" value="F:RNA endonuclease activity"/>
    <property type="evidence" value="ECO:0007669"/>
    <property type="project" value="InterPro"/>
</dbReference>